<dbReference type="AlphaFoldDB" id="A0A1I7TFJ4"/>
<dbReference type="GO" id="GO:0008296">
    <property type="term" value="F:3'-5'-DNA exonuclease activity"/>
    <property type="evidence" value="ECO:0007669"/>
    <property type="project" value="TreeGrafter"/>
</dbReference>
<protein>
    <submittedName>
        <fullName evidence="9">Exonuclease domain-containing protein</fullName>
    </submittedName>
</protein>
<feature type="compositionally biased region" description="Polar residues" evidence="7">
    <location>
        <begin position="24"/>
        <end position="33"/>
    </location>
</feature>
<reference evidence="9" key="1">
    <citation type="submission" date="2016-11" db="UniProtKB">
        <authorList>
            <consortium name="WormBaseParasite"/>
        </authorList>
    </citation>
    <scope>IDENTIFICATION</scope>
</reference>
<feature type="region of interest" description="Disordered" evidence="7">
    <location>
        <begin position="1"/>
        <end position="57"/>
    </location>
</feature>
<dbReference type="SUPFAM" id="SSF53098">
    <property type="entry name" value="Ribonuclease H-like"/>
    <property type="match status" value="1"/>
</dbReference>
<keyword evidence="2" id="KW-0540">Nuclease</keyword>
<keyword evidence="4" id="KW-0378">Hydrolase</keyword>
<organism evidence="8 9">
    <name type="scientific">Caenorhabditis tropicalis</name>
    <dbReference type="NCBI Taxonomy" id="1561998"/>
    <lineage>
        <taxon>Eukaryota</taxon>
        <taxon>Metazoa</taxon>
        <taxon>Ecdysozoa</taxon>
        <taxon>Nematoda</taxon>
        <taxon>Chromadorea</taxon>
        <taxon>Rhabditida</taxon>
        <taxon>Rhabditina</taxon>
        <taxon>Rhabditomorpha</taxon>
        <taxon>Rhabditoidea</taxon>
        <taxon>Rhabditidae</taxon>
        <taxon>Peloderinae</taxon>
        <taxon>Caenorhabditis</taxon>
    </lineage>
</organism>
<keyword evidence="6" id="KW-0460">Magnesium</keyword>
<proteinExistence type="predicted"/>
<name>A0A1I7TFJ4_9PELO</name>
<keyword evidence="5" id="KW-0269">Exonuclease</keyword>
<dbReference type="Gene3D" id="3.30.420.10">
    <property type="entry name" value="Ribonuclease H-like superfamily/Ribonuclease H"/>
    <property type="match status" value="1"/>
</dbReference>
<dbReference type="InterPro" id="IPR012337">
    <property type="entry name" value="RNaseH-like_sf"/>
</dbReference>
<keyword evidence="8" id="KW-1185">Reference proteome</keyword>
<feature type="compositionally biased region" description="Basic and acidic residues" evidence="7">
    <location>
        <begin position="37"/>
        <end position="47"/>
    </location>
</feature>
<dbReference type="GO" id="GO:0006308">
    <property type="term" value="P:DNA catabolic process"/>
    <property type="evidence" value="ECO:0007669"/>
    <property type="project" value="TreeGrafter"/>
</dbReference>
<evidence type="ECO:0000256" key="5">
    <source>
        <dbReference type="ARBA" id="ARBA00022839"/>
    </source>
</evidence>
<feature type="compositionally biased region" description="Basic and acidic residues" evidence="7">
    <location>
        <begin position="9"/>
        <end position="21"/>
    </location>
</feature>
<dbReference type="GO" id="GO:0003676">
    <property type="term" value="F:nucleic acid binding"/>
    <property type="evidence" value="ECO:0007669"/>
    <property type="project" value="InterPro"/>
</dbReference>
<dbReference type="GO" id="GO:0046872">
    <property type="term" value="F:metal ion binding"/>
    <property type="evidence" value="ECO:0007669"/>
    <property type="project" value="UniProtKB-KW"/>
</dbReference>
<accession>A0A1I7TFJ4</accession>
<dbReference type="InterPro" id="IPR036397">
    <property type="entry name" value="RNaseH_sf"/>
</dbReference>
<evidence type="ECO:0000256" key="1">
    <source>
        <dbReference type="ARBA" id="ARBA00001946"/>
    </source>
</evidence>
<evidence type="ECO:0000256" key="2">
    <source>
        <dbReference type="ARBA" id="ARBA00022722"/>
    </source>
</evidence>
<evidence type="ECO:0000256" key="3">
    <source>
        <dbReference type="ARBA" id="ARBA00022723"/>
    </source>
</evidence>
<dbReference type="eggNOG" id="ENOG502S8I9">
    <property type="taxonomic scope" value="Eukaryota"/>
</dbReference>
<dbReference type="InterPro" id="IPR040393">
    <property type="entry name" value="TREX1/2"/>
</dbReference>
<dbReference type="WBParaSite" id="Csp11.Scaffold601.g5437.t1">
    <property type="protein sequence ID" value="Csp11.Scaffold601.g5437.t1"/>
    <property type="gene ID" value="Csp11.Scaffold601.g5437"/>
</dbReference>
<sequence length="418" mass="48596">MGTVFRHCKPSETAEKMKRPGEFTPQTTPSKIATWTVDERPTPDRKRGPSMNLKASPTKQVQKRGLYSKDFIKTYVFFDLECTGLIKNDDTRVLNNRLFDKTDEHHNLLNQLCIETRKDELPYITEMSFMAISSETFDDLKTERLENIKWNENNPESERMLANYDDRFRMGFLRKISFSKQERFSGVLVHSKRECQRNNSFKEEWPGVIQFFNSLQKPALLIGHNALKYDLRVIYGELSRNNLLEDYGIPPDVFFMDSYWMARKIEDTIVKELVTVCKYIKFPKILTARPKQEEVDDDVIIADSFNDPSTVPDSARPTTSNNKFESDHPANILDWDKFSIALRKRIQKDGFVKLSDGGWTYKQNDNKFNLPILFEQLVGGKYNAHYAQQDTEALMHVCLSYGNDFTQYANESASAIPF</sequence>
<evidence type="ECO:0000256" key="6">
    <source>
        <dbReference type="ARBA" id="ARBA00022842"/>
    </source>
</evidence>
<dbReference type="GO" id="GO:0005737">
    <property type="term" value="C:cytoplasm"/>
    <property type="evidence" value="ECO:0007669"/>
    <property type="project" value="TreeGrafter"/>
</dbReference>
<evidence type="ECO:0000313" key="8">
    <source>
        <dbReference type="Proteomes" id="UP000095282"/>
    </source>
</evidence>
<comment type="cofactor">
    <cofactor evidence="1">
        <name>Mg(2+)</name>
        <dbReference type="ChEBI" id="CHEBI:18420"/>
    </cofactor>
</comment>
<dbReference type="PANTHER" id="PTHR13058">
    <property type="entry name" value="THREE PRIME REPAIR EXONUCLEASE 1, 2"/>
    <property type="match status" value="1"/>
</dbReference>
<evidence type="ECO:0000313" key="9">
    <source>
        <dbReference type="WBParaSite" id="Csp11.Scaffold601.g5437.t1"/>
    </source>
</evidence>
<evidence type="ECO:0000256" key="4">
    <source>
        <dbReference type="ARBA" id="ARBA00022801"/>
    </source>
</evidence>
<keyword evidence="3" id="KW-0479">Metal-binding</keyword>
<evidence type="ECO:0000256" key="7">
    <source>
        <dbReference type="SAM" id="MobiDB-lite"/>
    </source>
</evidence>
<dbReference type="STRING" id="1561998.A0A1I7TFJ4"/>
<dbReference type="PANTHER" id="PTHR13058:SF19">
    <property type="entry name" value="LD40940P"/>
    <property type="match status" value="1"/>
</dbReference>
<dbReference type="Proteomes" id="UP000095282">
    <property type="component" value="Unplaced"/>
</dbReference>